<dbReference type="Pfam" id="PF14295">
    <property type="entry name" value="PAN_4"/>
    <property type="match status" value="2"/>
</dbReference>
<evidence type="ECO:0000313" key="3">
    <source>
        <dbReference type="EMBL" id="OSX76883.1"/>
    </source>
</evidence>
<gene>
    <name evidence="3" type="ORF">BU14_0171s0032</name>
</gene>
<feature type="signal peptide" evidence="1">
    <location>
        <begin position="1"/>
        <end position="26"/>
    </location>
</feature>
<sequence length="436" mass="45757">MTVAAATAAAAVVVALMSAVVSPATASPADRIPPLGPPLKALPNITGQPSATVSATVGDDFFLYVLAKGPPPLAYEWQEQYVPGGPWFNADPGNAKQAPLYESYSTSCPPAGSDRFWVRAVVSNAAGAVTSRPTEVWLSTSSVFFSPKGGGAVALKASTVATLTWTAFASSRVVPDVQVFRLGRGDLRSVPEATSWSEGSEARRTVTLSWVPSEDDDGAVYYAVASTSCSGLRVPPFKTAESGRTRVSVSLGGLASVLTSPPRCPRGSRAVRGDMDGLALNNGNTESAPSCALCRLACVALPGCDVWVWGSGGGGRDRQCWLKKGKPVRDTRSPRVALKDAASAGRSVWVSGEVSPPAPCPGRWGWDHGGEVLVDGSVFKVDTCTACAAACAAWPGCNVWVFGAVTLGSDRHRQCWLKRSNNWASKQNWRWVSGRI</sequence>
<dbReference type="Proteomes" id="UP000218209">
    <property type="component" value="Unassembled WGS sequence"/>
</dbReference>
<feature type="domain" description="Apple" evidence="2">
    <location>
        <begin position="274"/>
        <end position="323"/>
    </location>
</feature>
<dbReference type="Gene3D" id="3.50.4.10">
    <property type="entry name" value="Hepatocyte Growth Factor"/>
    <property type="match status" value="2"/>
</dbReference>
<name>A0A1X6P8C6_PORUM</name>
<evidence type="ECO:0000313" key="4">
    <source>
        <dbReference type="Proteomes" id="UP000218209"/>
    </source>
</evidence>
<protein>
    <recommendedName>
        <fullName evidence="2">Apple domain-containing protein</fullName>
    </recommendedName>
</protein>
<keyword evidence="4" id="KW-1185">Reference proteome</keyword>
<evidence type="ECO:0000259" key="2">
    <source>
        <dbReference type="Pfam" id="PF14295"/>
    </source>
</evidence>
<evidence type="ECO:0000256" key="1">
    <source>
        <dbReference type="SAM" id="SignalP"/>
    </source>
</evidence>
<keyword evidence="1" id="KW-0732">Signal</keyword>
<dbReference type="EMBL" id="KV918853">
    <property type="protein sequence ID" value="OSX76883.1"/>
    <property type="molecule type" value="Genomic_DNA"/>
</dbReference>
<proteinExistence type="predicted"/>
<dbReference type="AlphaFoldDB" id="A0A1X6P8C6"/>
<dbReference type="InterPro" id="IPR003609">
    <property type="entry name" value="Pan_app"/>
</dbReference>
<feature type="domain" description="Apple" evidence="2">
    <location>
        <begin position="367"/>
        <end position="418"/>
    </location>
</feature>
<organism evidence="3 4">
    <name type="scientific">Porphyra umbilicalis</name>
    <name type="common">Purple laver</name>
    <name type="synonym">Red alga</name>
    <dbReference type="NCBI Taxonomy" id="2786"/>
    <lineage>
        <taxon>Eukaryota</taxon>
        <taxon>Rhodophyta</taxon>
        <taxon>Bangiophyceae</taxon>
        <taxon>Bangiales</taxon>
        <taxon>Bangiaceae</taxon>
        <taxon>Porphyra</taxon>
    </lineage>
</organism>
<feature type="chain" id="PRO_5012032930" description="Apple domain-containing protein" evidence="1">
    <location>
        <begin position="27"/>
        <end position="436"/>
    </location>
</feature>
<accession>A0A1X6P8C6</accession>
<reference evidence="3 4" key="1">
    <citation type="submission" date="2017-03" db="EMBL/GenBank/DDBJ databases">
        <title>WGS assembly of Porphyra umbilicalis.</title>
        <authorList>
            <person name="Brawley S.H."/>
            <person name="Blouin N.A."/>
            <person name="Ficko-Blean E."/>
            <person name="Wheeler G.L."/>
            <person name="Lohr M."/>
            <person name="Goodson H.V."/>
            <person name="Jenkins J.W."/>
            <person name="Blaby-Haas C.E."/>
            <person name="Helliwell K.E."/>
            <person name="Chan C."/>
            <person name="Marriage T."/>
            <person name="Bhattacharya D."/>
            <person name="Klein A.S."/>
            <person name="Badis Y."/>
            <person name="Brodie J."/>
            <person name="Cao Y."/>
            <person name="Collen J."/>
            <person name="Dittami S.M."/>
            <person name="Gachon C.M."/>
            <person name="Green B.R."/>
            <person name="Karpowicz S."/>
            <person name="Kim J.W."/>
            <person name="Kudahl U."/>
            <person name="Lin S."/>
            <person name="Michel G."/>
            <person name="Mittag M."/>
            <person name="Olson B.J."/>
            <person name="Pangilinan J."/>
            <person name="Peng Y."/>
            <person name="Qiu H."/>
            <person name="Shu S."/>
            <person name="Singer J.T."/>
            <person name="Smith A.G."/>
            <person name="Sprecher B.N."/>
            <person name="Wagner V."/>
            <person name="Wang W."/>
            <person name="Wang Z.-Y."/>
            <person name="Yan J."/>
            <person name="Yarish C."/>
            <person name="Zoeuner-Riek S."/>
            <person name="Zhuang Y."/>
            <person name="Zou Y."/>
            <person name="Lindquist E.A."/>
            <person name="Grimwood J."/>
            <person name="Barry K."/>
            <person name="Rokhsar D.S."/>
            <person name="Schmutz J."/>
            <person name="Stiller J.W."/>
            <person name="Grossman A.R."/>
            <person name="Prochnik S.E."/>
        </authorList>
    </citation>
    <scope>NUCLEOTIDE SEQUENCE [LARGE SCALE GENOMIC DNA]</scope>
    <source>
        <strain evidence="3">4086291</strain>
    </source>
</reference>